<protein>
    <submittedName>
        <fullName evidence="1">Uncharacterized protein</fullName>
    </submittedName>
</protein>
<dbReference type="EMBL" id="JADBEC010000002">
    <property type="protein sequence ID" value="MBE1508700.1"/>
    <property type="molecule type" value="Genomic_DNA"/>
</dbReference>
<name>A0ABR9IZS0_RHIVS</name>
<dbReference type="Proteomes" id="UP000620262">
    <property type="component" value="Unassembled WGS sequence"/>
</dbReference>
<evidence type="ECO:0000313" key="2">
    <source>
        <dbReference type="Proteomes" id="UP000620262"/>
    </source>
</evidence>
<keyword evidence="2" id="KW-1185">Reference proteome</keyword>
<reference evidence="1 2" key="1">
    <citation type="submission" date="2020-10" db="EMBL/GenBank/DDBJ databases">
        <title>Sequencing the genomes of 1000 actinobacteria strains.</title>
        <authorList>
            <person name="Klenk H.-P."/>
        </authorList>
    </citation>
    <scope>NUCLEOTIDE SEQUENCE [LARGE SCALE GENOMIC DNA]</scope>
    <source>
        <strain evidence="1 2">DSM 7307</strain>
    </source>
</reference>
<accession>A0ABR9IZS0</accession>
<sequence>MSSATCEVFPPTIATIADGIKVYRCTGIVATINDTDADIFYNVDLILMDSLGHRVVTEQRDIVAPPGSASSGPFFADILADQFFSGDTVTFTGQIGVTAGFAGTDFKQSQVLIE</sequence>
<evidence type="ECO:0000313" key="1">
    <source>
        <dbReference type="EMBL" id="MBE1508700.1"/>
    </source>
</evidence>
<organism evidence="1 2">
    <name type="scientific">Rhizobium viscosum</name>
    <name type="common">Arthrobacter viscosus</name>
    <dbReference type="NCBI Taxonomy" id="1673"/>
    <lineage>
        <taxon>Bacteria</taxon>
        <taxon>Pseudomonadati</taxon>
        <taxon>Pseudomonadota</taxon>
        <taxon>Alphaproteobacteria</taxon>
        <taxon>Hyphomicrobiales</taxon>
        <taxon>Rhizobiaceae</taxon>
        <taxon>Rhizobium/Agrobacterium group</taxon>
        <taxon>Rhizobium</taxon>
    </lineage>
</organism>
<comment type="caution">
    <text evidence="1">The sequence shown here is derived from an EMBL/GenBank/DDBJ whole genome shotgun (WGS) entry which is preliminary data.</text>
</comment>
<proteinExistence type="predicted"/>
<dbReference type="RefSeq" id="WP_192732252.1">
    <property type="nucleotide sequence ID" value="NZ_BAAAVL010000011.1"/>
</dbReference>
<gene>
    <name evidence="1" type="ORF">H4W29_005945</name>
</gene>